<dbReference type="GO" id="GO:0030170">
    <property type="term" value="F:pyridoxal phosphate binding"/>
    <property type="evidence" value="ECO:0007669"/>
    <property type="project" value="InterPro"/>
</dbReference>
<keyword evidence="5 6" id="KW-0456">Lyase</keyword>
<dbReference type="InterPro" id="IPR010977">
    <property type="entry name" value="Aromatic_deC"/>
</dbReference>
<protein>
    <submittedName>
        <fullName evidence="7">Pyridoxal phosphate-dependent transferase</fullName>
    </submittedName>
</protein>
<comment type="similarity">
    <text evidence="2 6">Belongs to the group II decarboxylase family.</text>
</comment>
<keyword evidence="7" id="KW-0808">Transferase</keyword>
<dbReference type="AlphaFoldDB" id="A0A2S9ZZQ5"/>
<comment type="caution">
    <text evidence="7">The sequence shown here is derived from an EMBL/GenBank/DDBJ whole genome shotgun (WGS) entry which is preliminary data.</text>
</comment>
<proteinExistence type="inferred from homology"/>
<dbReference type="GO" id="GO:0016740">
    <property type="term" value="F:transferase activity"/>
    <property type="evidence" value="ECO:0007669"/>
    <property type="project" value="UniProtKB-KW"/>
</dbReference>
<dbReference type="Gene3D" id="3.90.1150.10">
    <property type="entry name" value="Aspartate Aminotransferase, domain 1"/>
    <property type="match status" value="1"/>
</dbReference>
<dbReference type="InterPro" id="IPR002129">
    <property type="entry name" value="PyrdxlP-dep_de-COase"/>
</dbReference>
<keyword evidence="3" id="KW-0210">Decarboxylase</keyword>
<evidence type="ECO:0000313" key="8">
    <source>
        <dbReference type="Proteomes" id="UP000239560"/>
    </source>
</evidence>
<comment type="cofactor">
    <cofactor evidence="1 6">
        <name>pyridoxal 5'-phosphate</name>
        <dbReference type="ChEBI" id="CHEBI:597326"/>
    </cofactor>
</comment>
<dbReference type="Pfam" id="PF00282">
    <property type="entry name" value="Pyridoxal_deC"/>
    <property type="match status" value="3"/>
</dbReference>
<sequence>MDREQFRKAGYAAVDRICDYFENIESYDVVPKVQPGDIAKLIGDEVPEKGEPWDDIAKDFDRVILPGITHWQHPNFYAYFPANTTFECILADMYVGAVSNPGFNWLCSPACTELESKVTDWVAKLLGLDQSWCNEGMVGAGVIQGSASESVITVCIAARERFLRLHPSTPFSDMVILGTTQTHSLGAKAALILGFEFVAIETRAEDEWALRGEALEKALRELKEKQKKPFILSAPTSLSFKLNSFALTSLVVAVATLGSTSTGAIDNIAEITSVTAAHPSLFLHIDAAWGGVFLSLPECRDESFLDAINARAVKGAEEGAICAGGEVHSFCTNLHKSGLVTFDASCLCAPTPPHLPPSLRTPAKLPSLAHRIRDRTLLTTALDITPPFLRTAQASAGLVTDYRNMSLSLGRRFRSLKIWWTLRSYGVEGFRRHLRRLVELAEVFERTLGEEVKGVELFTKRRFSLVVFRVLPLPSSSTTSPSSSSDKLELEQANTLTRTLTTLAAADHSLMLTPTTVGGTECVRVAVGSGFTEERHVRGLVGRLQVLIGQAREAVEKEGEVNGGK</sequence>
<evidence type="ECO:0000256" key="5">
    <source>
        <dbReference type="ARBA" id="ARBA00023239"/>
    </source>
</evidence>
<evidence type="ECO:0000256" key="6">
    <source>
        <dbReference type="RuleBase" id="RU000382"/>
    </source>
</evidence>
<dbReference type="PANTHER" id="PTHR11999">
    <property type="entry name" value="GROUP II PYRIDOXAL-5-PHOSPHATE DECARBOXYLASE"/>
    <property type="match status" value="1"/>
</dbReference>
<dbReference type="GO" id="GO:0016831">
    <property type="term" value="F:carboxy-lyase activity"/>
    <property type="evidence" value="ECO:0007669"/>
    <property type="project" value="UniProtKB-KW"/>
</dbReference>
<gene>
    <name evidence="7" type="ORF">AAT19DRAFT_10104</name>
</gene>
<name>A0A2S9ZZQ5_RHOTO</name>
<dbReference type="GO" id="GO:0006520">
    <property type="term" value="P:amino acid metabolic process"/>
    <property type="evidence" value="ECO:0007669"/>
    <property type="project" value="InterPro"/>
</dbReference>
<dbReference type="InterPro" id="IPR015421">
    <property type="entry name" value="PyrdxlP-dep_Trfase_major"/>
</dbReference>
<evidence type="ECO:0000256" key="3">
    <source>
        <dbReference type="ARBA" id="ARBA00022793"/>
    </source>
</evidence>
<dbReference type="GO" id="GO:0019752">
    <property type="term" value="P:carboxylic acid metabolic process"/>
    <property type="evidence" value="ECO:0007669"/>
    <property type="project" value="InterPro"/>
</dbReference>
<dbReference type="InterPro" id="IPR015424">
    <property type="entry name" value="PyrdxlP-dep_Trfase"/>
</dbReference>
<dbReference type="PRINTS" id="PR00800">
    <property type="entry name" value="YHDCRBOXLASE"/>
</dbReference>
<evidence type="ECO:0000256" key="1">
    <source>
        <dbReference type="ARBA" id="ARBA00001933"/>
    </source>
</evidence>
<keyword evidence="4 6" id="KW-0663">Pyridoxal phosphate</keyword>
<dbReference type="Proteomes" id="UP000239560">
    <property type="component" value="Unassembled WGS sequence"/>
</dbReference>
<dbReference type="GO" id="GO:0005737">
    <property type="term" value="C:cytoplasm"/>
    <property type="evidence" value="ECO:0007669"/>
    <property type="project" value="TreeGrafter"/>
</dbReference>
<dbReference type="PANTHER" id="PTHR11999:SF70">
    <property type="entry name" value="MIP05841P"/>
    <property type="match status" value="1"/>
</dbReference>
<dbReference type="Gene3D" id="3.40.640.10">
    <property type="entry name" value="Type I PLP-dependent aspartate aminotransferase-like (Major domain)"/>
    <property type="match status" value="1"/>
</dbReference>
<dbReference type="InterPro" id="IPR015422">
    <property type="entry name" value="PyrdxlP-dep_Trfase_small"/>
</dbReference>
<reference evidence="7 8" key="1">
    <citation type="journal article" date="2018" name="Elife">
        <title>Functional genomics of lipid metabolism in the oleaginous yeast Rhodosporidium toruloides.</title>
        <authorList>
            <person name="Coradetti S.T."/>
            <person name="Pinel D."/>
            <person name="Geiselman G."/>
            <person name="Ito M."/>
            <person name="Mondo S."/>
            <person name="Reilly M.C."/>
            <person name="Cheng Y.F."/>
            <person name="Bauer S."/>
            <person name="Grigoriev I."/>
            <person name="Gladden J.M."/>
            <person name="Simmons B.A."/>
            <person name="Brem R."/>
            <person name="Arkin A.P."/>
            <person name="Skerker J.M."/>
        </authorList>
    </citation>
    <scope>NUCLEOTIDE SEQUENCE [LARGE SCALE GENOMIC DNA]</scope>
    <source>
        <strain evidence="7 8">NBRC 0880</strain>
    </source>
</reference>
<dbReference type="EMBL" id="LCTV02000012">
    <property type="protein sequence ID" value="PRQ71246.1"/>
    <property type="molecule type" value="Genomic_DNA"/>
</dbReference>
<dbReference type="Gene3D" id="1.20.1340.10">
    <property type="entry name" value="dopa decarboxylase, N-terminal domain"/>
    <property type="match status" value="1"/>
</dbReference>
<accession>A0A2S9ZZQ5</accession>
<organism evidence="7 8">
    <name type="scientific">Rhodotorula toruloides</name>
    <name type="common">Yeast</name>
    <name type="synonym">Rhodosporidium toruloides</name>
    <dbReference type="NCBI Taxonomy" id="5286"/>
    <lineage>
        <taxon>Eukaryota</taxon>
        <taxon>Fungi</taxon>
        <taxon>Dikarya</taxon>
        <taxon>Basidiomycota</taxon>
        <taxon>Pucciniomycotina</taxon>
        <taxon>Microbotryomycetes</taxon>
        <taxon>Sporidiobolales</taxon>
        <taxon>Sporidiobolaceae</taxon>
        <taxon>Rhodotorula</taxon>
    </lineage>
</organism>
<evidence type="ECO:0000313" key="7">
    <source>
        <dbReference type="EMBL" id="PRQ71246.1"/>
    </source>
</evidence>
<evidence type="ECO:0000256" key="2">
    <source>
        <dbReference type="ARBA" id="ARBA00009533"/>
    </source>
</evidence>
<dbReference type="OrthoDB" id="639767at2759"/>
<dbReference type="SUPFAM" id="SSF53383">
    <property type="entry name" value="PLP-dependent transferases"/>
    <property type="match status" value="1"/>
</dbReference>
<evidence type="ECO:0000256" key="4">
    <source>
        <dbReference type="ARBA" id="ARBA00022898"/>
    </source>
</evidence>